<organism evidence="2 3">
    <name type="scientific">Romanomermis culicivorax</name>
    <name type="common">Nematode worm</name>
    <dbReference type="NCBI Taxonomy" id="13658"/>
    <lineage>
        <taxon>Eukaryota</taxon>
        <taxon>Metazoa</taxon>
        <taxon>Ecdysozoa</taxon>
        <taxon>Nematoda</taxon>
        <taxon>Enoplea</taxon>
        <taxon>Dorylaimia</taxon>
        <taxon>Mermithida</taxon>
        <taxon>Mermithoidea</taxon>
        <taxon>Mermithidae</taxon>
        <taxon>Romanomermis</taxon>
    </lineage>
</organism>
<accession>A0A915KYF9</accession>
<evidence type="ECO:0000256" key="1">
    <source>
        <dbReference type="SAM" id="Phobius"/>
    </source>
</evidence>
<evidence type="ECO:0000313" key="3">
    <source>
        <dbReference type="WBParaSite" id="nRc.2.0.1.t42517-RA"/>
    </source>
</evidence>
<proteinExistence type="predicted"/>
<protein>
    <submittedName>
        <fullName evidence="3">Uncharacterized protein</fullName>
    </submittedName>
</protein>
<dbReference type="WBParaSite" id="nRc.2.0.1.t42517-RA">
    <property type="protein sequence ID" value="nRc.2.0.1.t42517-RA"/>
    <property type="gene ID" value="nRc.2.0.1.g42517"/>
</dbReference>
<name>A0A915KYF9_ROMCU</name>
<keyword evidence="1" id="KW-1133">Transmembrane helix</keyword>
<keyword evidence="2" id="KW-1185">Reference proteome</keyword>
<evidence type="ECO:0000313" key="2">
    <source>
        <dbReference type="Proteomes" id="UP000887565"/>
    </source>
</evidence>
<keyword evidence="1" id="KW-0812">Transmembrane</keyword>
<dbReference type="AlphaFoldDB" id="A0A915KYF9"/>
<dbReference type="Proteomes" id="UP000887565">
    <property type="component" value="Unplaced"/>
</dbReference>
<feature type="transmembrane region" description="Helical" evidence="1">
    <location>
        <begin position="49"/>
        <end position="69"/>
    </location>
</feature>
<reference evidence="3" key="1">
    <citation type="submission" date="2022-11" db="UniProtKB">
        <authorList>
            <consortium name="WormBaseParasite"/>
        </authorList>
    </citation>
    <scope>IDENTIFICATION</scope>
</reference>
<sequence length="112" mass="13125">MYGYKNSSRSIDWYQKLYILKNISDNRNADQSFAASHGKVPKKGTNRTFMMLFAFNVLWVEASGVLSTWKTRPRNWQRSWAGLFKTWSISSAMSDDSTSSFPIWLWTRQKNI</sequence>
<keyword evidence="1" id="KW-0472">Membrane</keyword>